<keyword evidence="2" id="KW-0378">Hydrolase</keyword>
<dbReference type="Pfam" id="PF01229">
    <property type="entry name" value="Glyco_hydro_39"/>
    <property type="match status" value="1"/>
</dbReference>
<evidence type="ECO:0000259" key="7">
    <source>
        <dbReference type="PROSITE" id="PS01124"/>
    </source>
</evidence>
<reference evidence="8 9" key="1">
    <citation type="submission" date="2018-05" db="EMBL/GenBank/DDBJ databases">
        <title>The Hungate 1000. A catalogue of reference genomes from the rumen microbiome.</title>
        <authorList>
            <person name="Kelly W."/>
        </authorList>
    </citation>
    <scope>NUCLEOTIDE SEQUENCE [LARGE SCALE GENOMIC DNA]</scope>
    <source>
        <strain evidence="8 9">NLAE-zl-C242</strain>
    </source>
</reference>
<feature type="domain" description="HTH araC/xylS-type" evidence="7">
    <location>
        <begin position="168"/>
        <end position="266"/>
    </location>
</feature>
<evidence type="ECO:0000256" key="6">
    <source>
        <dbReference type="ARBA" id="ARBA00023295"/>
    </source>
</evidence>
<dbReference type="Gene3D" id="2.60.40.1500">
    <property type="entry name" value="Glycosyl hydrolase domain, family 39"/>
    <property type="match status" value="1"/>
</dbReference>
<proteinExistence type="inferred from homology"/>
<dbReference type="InterPro" id="IPR014710">
    <property type="entry name" value="RmlC-like_jellyroll"/>
</dbReference>
<name>A0A2Y9BLJ1_9FIRM</name>
<dbReference type="PROSITE" id="PS01124">
    <property type="entry name" value="HTH_ARAC_FAMILY_2"/>
    <property type="match status" value="1"/>
</dbReference>
<dbReference type="InterPro" id="IPR009057">
    <property type="entry name" value="Homeodomain-like_sf"/>
</dbReference>
<dbReference type="PROSITE" id="PS00041">
    <property type="entry name" value="HTH_ARAC_FAMILY_1"/>
    <property type="match status" value="1"/>
</dbReference>
<dbReference type="InterPro" id="IPR049166">
    <property type="entry name" value="GH39_cat"/>
</dbReference>
<dbReference type="InterPro" id="IPR013096">
    <property type="entry name" value="Cupin_2"/>
</dbReference>
<keyword evidence="4" id="KW-0238">DNA-binding</keyword>
<dbReference type="PANTHER" id="PTHR43280">
    <property type="entry name" value="ARAC-FAMILY TRANSCRIPTIONAL REGULATOR"/>
    <property type="match status" value="1"/>
</dbReference>
<dbReference type="SUPFAM" id="SSF46689">
    <property type="entry name" value="Homeodomain-like"/>
    <property type="match status" value="2"/>
</dbReference>
<dbReference type="Pfam" id="PF07883">
    <property type="entry name" value="Cupin_2"/>
    <property type="match status" value="1"/>
</dbReference>
<dbReference type="RefSeq" id="WP_109733629.1">
    <property type="nucleotide sequence ID" value="NZ_BAAACK010000002.1"/>
</dbReference>
<keyword evidence="5" id="KW-0804">Transcription</keyword>
<keyword evidence="9" id="KW-1185">Reference proteome</keyword>
<dbReference type="SUPFAM" id="SSF51182">
    <property type="entry name" value="RmlC-like cupins"/>
    <property type="match status" value="1"/>
</dbReference>
<dbReference type="Gene3D" id="2.60.120.10">
    <property type="entry name" value="Jelly Rolls"/>
    <property type="match status" value="1"/>
</dbReference>
<dbReference type="SMART" id="SM00342">
    <property type="entry name" value="HTH_ARAC"/>
    <property type="match status" value="1"/>
</dbReference>
<keyword evidence="6" id="KW-0326">Glycosidase</keyword>
<dbReference type="GO" id="GO:0043565">
    <property type="term" value="F:sequence-specific DNA binding"/>
    <property type="evidence" value="ECO:0007669"/>
    <property type="project" value="InterPro"/>
</dbReference>
<evidence type="ECO:0000313" key="9">
    <source>
        <dbReference type="Proteomes" id="UP000245845"/>
    </source>
</evidence>
<dbReference type="InterPro" id="IPR018062">
    <property type="entry name" value="HTH_AraC-typ_CS"/>
</dbReference>
<evidence type="ECO:0000256" key="4">
    <source>
        <dbReference type="ARBA" id="ARBA00023125"/>
    </source>
</evidence>
<keyword evidence="3" id="KW-0805">Transcription regulation</keyword>
<protein>
    <submittedName>
        <fullName evidence="8">AraC family transcriptional regulator</fullName>
    </submittedName>
</protein>
<dbReference type="Gene3D" id="1.10.10.60">
    <property type="entry name" value="Homeodomain-like"/>
    <property type="match status" value="2"/>
</dbReference>
<evidence type="ECO:0000256" key="3">
    <source>
        <dbReference type="ARBA" id="ARBA00023015"/>
    </source>
</evidence>
<dbReference type="OrthoDB" id="9776971at2"/>
<dbReference type="Gene3D" id="3.20.20.80">
    <property type="entry name" value="Glycosidases"/>
    <property type="match status" value="1"/>
</dbReference>
<accession>A0A2Y9BLJ1</accession>
<gene>
    <name evidence="8" type="ORF">A8806_11984</name>
</gene>
<dbReference type="AlphaFoldDB" id="A0A2Y9BLJ1"/>
<organism evidence="8 9">
    <name type="scientific">Faecalicatena orotica</name>
    <dbReference type="NCBI Taxonomy" id="1544"/>
    <lineage>
        <taxon>Bacteria</taxon>
        <taxon>Bacillati</taxon>
        <taxon>Bacillota</taxon>
        <taxon>Clostridia</taxon>
        <taxon>Lachnospirales</taxon>
        <taxon>Lachnospiraceae</taxon>
        <taxon>Faecalicatena</taxon>
    </lineage>
</organism>
<dbReference type="SUPFAM" id="SSF51011">
    <property type="entry name" value="Glycosyl hydrolase domain"/>
    <property type="match status" value="1"/>
</dbReference>
<dbReference type="EMBL" id="QGDL01000019">
    <property type="protein sequence ID" value="PWJ21594.1"/>
    <property type="molecule type" value="Genomic_DNA"/>
</dbReference>
<dbReference type="PANTHER" id="PTHR43280:SF2">
    <property type="entry name" value="HTH-TYPE TRANSCRIPTIONAL REGULATOR EXSA"/>
    <property type="match status" value="1"/>
</dbReference>
<sequence>MDGYARKEKLRIQILNRAEEDEHFHQDFELLYILEGNLTVKTGEKTTHMTEEDILVLNANKKHSLSGSDNILFVKLLISYELISDVYQSLDIIIWCDSTRDESESFEDLRIVLKKLLSQYLNTRGNTADFGHISLCYRIMEILTVNFLVSSLNRDNMSEKDRFESRILQINNYIRSNYNQPISLNDLADKLYLSNGYLSRFFKKNFGMSFAEYLANIRLYHAVDELLYSNVPITRIAYDNGFASVAIFNKSFKKAYGETPSVFRKKSKEQLLEKDKAESLNAVEKRLESFFAPQNIKQKKSQSKNLISACYSVQHKIQLKTCWKKLLNAGPAEDLLRSEVREHIILLNESLGFEYVRFWNIFSKQMLIDIKNPDAEYNFSRLDGILDFLIQQGIKPLIELGQKPRRIQKSVRKALYFEEVSPVFTELQEWQMIMEALMSHLINRYGQDQVDTWQMELWLDEQMIERDNDYNDYFTLFNLISKIVKNYSRKIKLGGCGIQTNFALNSTEKFLQKWNQQECRPDFISILNYAYMRGEEDLEMYSKRSTDNAFLYHGVSSVKKMMNEAGMEDIKLYVTEWNLTVSDRNYINDTCFKGAYIIKNILDIYGEIDVLGYFLGSDRVSEYFDSNALLHGGTGLLTKDGILKPAGFAFDFLNQLYGYYVGHSQNHLVTTDGRRAYGIICHNQKKLNYNYYFTEEDKLEKEHIWKYFEDQDGMELKIELKDLDNGLYQMKTYRMNEQSGSVLSIWGEMDYVKELSRSDIKYFRRVCEPKLMIQKVEVKKGQAVLEVQLEANEFAFIRFIKI</sequence>
<evidence type="ECO:0000256" key="2">
    <source>
        <dbReference type="ARBA" id="ARBA00022801"/>
    </source>
</evidence>
<comment type="similarity">
    <text evidence="1">Belongs to the glycosyl hydrolase 39 family.</text>
</comment>
<dbReference type="Pfam" id="PF12833">
    <property type="entry name" value="HTH_18"/>
    <property type="match status" value="1"/>
</dbReference>
<dbReference type="Proteomes" id="UP000245845">
    <property type="component" value="Unassembled WGS sequence"/>
</dbReference>
<dbReference type="GO" id="GO:0016798">
    <property type="term" value="F:hydrolase activity, acting on glycosyl bonds"/>
    <property type="evidence" value="ECO:0007669"/>
    <property type="project" value="UniProtKB-KW"/>
</dbReference>
<dbReference type="SUPFAM" id="SSF51445">
    <property type="entry name" value="(Trans)glycosidases"/>
    <property type="match status" value="1"/>
</dbReference>
<evidence type="ECO:0000256" key="1">
    <source>
        <dbReference type="ARBA" id="ARBA00008875"/>
    </source>
</evidence>
<dbReference type="InterPro" id="IPR011051">
    <property type="entry name" value="RmlC_Cupin_sf"/>
</dbReference>
<evidence type="ECO:0000256" key="5">
    <source>
        <dbReference type="ARBA" id="ARBA00023163"/>
    </source>
</evidence>
<evidence type="ECO:0000313" key="8">
    <source>
        <dbReference type="EMBL" id="PWJ21594.1"/>
    </source>
</evidence>
<dbReference type="InterPro" id="IPR018060">
    <property type="entry name" value="HTH_AraC"/>
</dbReference>
<dbReference type="InterPro" id="IPR017853">
    <property type="entry name" value="GH"/>
</dbReference>
<dbReference type="GO" id="GO:0003700">
    <property type="term" value="F:DNA-binding transcription factor activity"/>
    <property type="evidence" value="ECO:0007669"/>
    <property type="project" value="InterPro"/>
</dbReference>
<comment type="caution">
    <text evidence="8">The sequence shown here is derived from an EMBL/GenBank/DDBJ whole genome shotgun (WGS) entry which is preliminary data.</text>
</comment>